<protein>
    <submittedName>
        <fullName evidence="2">Uncharacterized protein</fullName>
    </submittedName>
</protein>
<evidence type="ECO:0000313" key="3">
    <source>
        <dbReference type="Proteomes" id="UP000053841"/>
    </source>
</evidence>
<organism evidence="2 3">
    <name type="scientific">Cochliobolus carbonum (strain 26-R-13)</name>
    <name type="common">Maize leaf spot fungus</name>
    <name type="synonym">Bipolaris zeicola</name>
    <dbReference type="NCBI Taxonomy" id="930089"/>
    <lineage>
        <taxon>Eukaryota</taxon>
        <taxon>Fungi</taxon>
        <taxon>Dikarya</taxon>
        <taxon>Ascomycota</taxon>
        <taxon>Pezizomycotina</taxon>
        <taxon>Dothideomycetes</taxon>
        <taxon>Pleosporomycetidae</taxon>
        <taxon>Pleosporales</taxon>
        <taxon>Pleosporineae</taxon>
        <taxon>Pleosporaceae</taxon>
        <taxon>Bipolaris</taxon>
    </lineage>
</organism>
<dbReference type="GeneID" id="19151312"/>
<dbReference type="Proteomes" id="UP000053841">
    <property type="component" value="Unassembled WGS sequence"/>
</dbReference>
<evidence type="ECO:0000313" key="2">
    <source>
        <dbReference type="EMBL" id="EUC38738.1"/>
    </source>
</evidence>
<accession>W6YML7</accession>
<proteinExistence type="predicted"/>
<keyword evidence="3" id="KW-1185">Reference proteome</keyword>
<gene>
    <name evidence="2" type="ORF">COCCADRAFT_82137</name>
</gene>
<sequence length="102" mass="11006">PTACQSLLFSSIAVDNPWRPAKKASDTWAAAAGTRSETSKPKDRHTCAGRQPRACASRLAGIIQTRDGHGLHEVAAIPWILNIGSPAHLLKWIPNLLVLPNH</sequence>
<dbReference type="HOGENOM" id="CLU_2284024_0_0_1"/>
<name>W6YML7_COCC2</name>
<dbReference type="EMBL" id="KI964540">
    <property type="protein sequence ID" value="EUC38738.1"/>
    <property type="molecule type" value="Genomic_DNA"/>
</dbReference>
<dbReference type="AlphaFoldDB" id="W6YML7"/>
<reference evidence="2 3" key="1">
    <citation type="journal article" date="2013" name="PLoS Genet.">
        <title>Comparative genome structure, secondary metabolite, and effector coding capacity across Cochliobolus pathogens.</title>
        <authorList>
            <person name="Condon B.J."/>
            <person name="Leng Y."/>
            <person name="Wu D."/>
            <person name="Bushley K.E."/>
            <person name="Ohm R.A."/>
            <person name="Otillar R."/>
            <person name="Martin J."/>
            <person name="Schackwitz W."/>
            <person name="Grimwood J."/>
            <person name="MohdZainudin N."/>
            <person name="Xue C."/>
            <person name="Wang R."/>
            <person name="Manning V.A."/>
            <person name="Dhillon B."/>
            <person name="Tu Z.J."/>
            <person name="Steffenson B.J."/>
            <person name="Salamov A."/>
            <person name="Sun H."/>
            <person name="Lowry S."/>
            <person name="LaButti K."/>
            <person name="Han J."/>
            <person name="Copeland A."/>
            <person name="Lindquist E."/>
            <person name="Barry K."/>
            <person name="Schmutz J."/>
            <person name="Baker S.E."/>
            <person name="Ciuffetti L.M."/>
            <person name="Grigoriev I.V."/>
            <person name="Zhong S."/>
            <person name="Turgeon B.G."/>
        </authorList>
    </citation>
    <scope>NUCLEOTIDE SEQUENCE [LARGE SCALE GENOMIC DNA]</scope>
    <source>
        <strain evidence="2 3">26-R-13</strain>
    </source>
</reference>
<evidence type="ECO:0000256" key="1">
    <source>
        <dbReference type="SAM" id="MobiDB-lite"/>
    </source>
</evidence>
<feature type="region of interest" description="Disordered" evidence="1">
    <location>
        <begin position="25"/>
        <end position="50"/>
    </location>
</feature>
<feature type="compositionally biased region" description="Basic and acidic residues" evidence="1">
    <location>
        <begin position="37"/>
        <end position="46"/>
    </location>
</feature>
<dbReference type="RefSeq" id="XP_007706898.1">
    <property type="nucleotide sequence ID" value="XM_007708708.1"/>
</dbReference>
<feature type="non-terminal residue" evidence="2">
    <location>
        <position position="1"/>
    </location>
</feature>
<dbReference type="KEGG" id="bze:COCCADRAFT_82137"/>